<evidence type="ECO:0000256" key="4">
    <source>
        <dbReference type="ARBA" id="ARBA00022679"/>
    </source>
</evidence>
<dbReference type="InterPro" id="IPR007641">
    <property type="entry name" value="RNA_pol_Rpb2_7"/>
</dbReference>
<keyword evidence="3" id="KW-0240">DNA-directed RNA polymerase</keyword>
<keyword evidence="5" id="KW-0548">Nucleotidyltransferase</keyword>
<dbReference type="Gene3D" id="3.90.1800.10">
    <property type="entry name" value="RNA polymerase alpha subunit dimerisation domain"/>
    <property type="match status" value="1"/>
</dbReference>
<dbReference type="PANTHER" id="PTHR20856">
    <property type="entry name" value="DNA-DIRECTED RNA POLYMERASE I SUBUNIT 2"/>
    <property type="match status" value="1"/>
</dbReference>
<evidence type="ECO:0000313" key="14">
    <source>
        <dbReference type="EMBL" id="QHU08387.1"/>
    </source>
</evidence>
<evidence type="ECO:0000259" key="10">
    <source>
        <dbReference type="Pfam" id="PF04560"/>
    </source>
</evidence>
<keyword evidence="8" id="KW-0804">Transcription</keyword>
<dbReference type="GO" id="GO:0003677">
    <property type="term" value="F:DNA binding"/>
    <property type="evidence" value="ECO:0007669"/>
    <property type="project" value="InterPro"/>
</dbReference>
<dbReference type="Gene3D" id="3.90.1100.10">
    <property type="match status" value="2"/>
</dbReference>
<accession>A0A6C0JVG7</accession>
<feature type="domain" description="RNA polymerase Rpb2" evidence="13">
    <location>
        <begin position="546"/>
        <end position="609"/>
    </location>
</feature>
<evidence type="ECO:0000259" key="13">
    <source>
        <dbReference type="Pfam" id="PF04566"/>
    </source>
</evidence>
<dbReference type="InterPro" id="IPR015712">
    <property type="entry name" value="DNA-dir_RNA_pol_su2"/>
</dbReference>
<dbReference type="InterPro" id="IPR037034">
    <property type="entry name" value="RNA_pol_Rpb2_2_sf"/>
</dbReference>
<evidence type="ECO:0000256" key="3">
    <source>
        <dbReference type="ARBA" id="ARBA00022478"/>
    </source>
</evidence>
<name>A0A6C0JVG7_9ZZZZ</name>
<protein>
    <recommendedName>
        <fullName evidence="2">DNA-directed RNA polymerase</fullName>
        <ecNumber evidence="2">2.7.7.6</ecNumber>
    </recommendedName>
</protein>
<evidence type="ECO:0000256" key="2">
    <source>
        <dbReference type="ARBA" id="ARBA00012418"/>
    </source>
</evidence>
<evidence type="ECO:0000256" key="8">
    <source>
        <dbReference type="ARBA" id="ARBA00023163"/>
    </source>
</evidence>
<feature type="domain" description="DNA-directed RNA polymerase subunit 2 hybrid-binding" evidence="9">
    <location>
        <begin position="685"/>
        <end position="1055"/>
    </location>
</feature>
<dbReference type="InterPro" id="IPR007644">
    <property type="entry name" value="RNA_pol_bsu_protrusion"/>
</dbReference>
<dbReference type="Pfam" id="PF04563">
    <property type="entry name" value="RNA_pol_Rpb2_1"/>
    <property type="match status" value="1"/>
</dbReference>
<organism evidence="14">
    <name type="scientific">viral metagenome</name>
    <dbReference type="NCBI Taxonomy" id="1070528"/>
    <lineage>
        <taxon>unclassified sequences</taxon>
        <taxon>metagenomes</taxon>
        <taxon>organismal metagenomes</taxon>
    </lineage>
</organism>
<feature type="domain" description="RNA polymerase beta subunit protrusion" evidence="11">
    <location>
        <begin position="26"/>
        <end position="411"/>
    </location>
</feature>
<proteinExistence type="inferred from homology"/>
<keyword evidence="6" id="KW-0479">Metal-binding</keyword>
<dbReference type="InterPro" id="IPR007645">
    <property type="entry name" value="RNA_pol_Rpb2_3"/>
</dbReference>
<dbReference type="GO" id="GO:0032549">
    <property type="term" value="F:ribonucleoside binding"/>
    <property type="evidence" value="ECO:0007669"/>
    <property type="project" value="InterPro"/>
</dbReference>
<evidence type="ECO:0000256" key="1">
    <source>
        <dbReference type="ARBA" id="ARBA00006835"/>
    </source>
</evidence>
<dbReference type="SUPFAM" id="SSF64484">
    <property type="entry name" value="beta and beta-prime subunits of DNA dependent RNA-polymerase"/>
    <property type="match status" value="1"/>
</dbReference>
<dbReference type="InterPro" id="IPR037033">
    <property type="entry name" value="DNA-dir_RNAP_su2_hyb_sf"/>
</dbReference>
<dbReference type="AlphaFoldDB" id="A0A6C0JVG7"/>
<feature type="domain" description="RNA polymerase Rpb2" evidence="10">
    <location>
        <begin position="1057"/>
        <end position="1146"/>
    </location>
</feature>
<dbReference type="Pfam" id="PF00562">
    <property type="entry name" value="RNA_pol_Rpb2_6"/>
    <property type="match status" value="1"/>
</dbReference>
<dbReference type="EC" id="2.7.7.6" evidence="2"/>
<evidence type="ECO:0000256" key="7">
    <source>
        <dbReference type="ARBA" id="ARBA00022833"/>
    </source>
</evidence>
<keyword evidence="4" id="KW-0808">Transferase</keyword>
<reference evidence="14" key="1">
    <citation type="journal article" date="2020" name="Nature">
        <title>Giant virus diversity and host interactions through global metagenomics.</title>
        <authorList>
            <person name="Schulz F."/>
            <person name="Roux S."/>
            <person name="Paez-Espino D."/>
            <person name="Jungbluth S."/>
            <person name="Walsh D.A."/>
            <person name="Denef V.J."/>
            <person name="McMahon K.D."/>
            <person name="Konstantinidis K.T."/>
            <person name="Eloe-Fadrosh E.A."/>
            <person name="Kyrpides N.C."/>
            <person name="Woyke T."/>
        </authorList>
    </citation>
    <scope>NUCLEOTIDE SEQUENCE</scope>
    <source>
        <strain evidence="14">GVMAG-S-1062768-28</strain>
    </source>
</reference>
<dbReference type="InterPro" id="IPR014724">
    <property type="entry name" value="RNA_pol_RPB2_OB-fold"/>
</dbReference>
<evidence type="ECO:0000259" key="11">
    <source>
        <dbReference type="Pfam" id="PF04563"/>
    </source>
</evidence>
<dbReference type="Gene3D" id="3.90.1110.10">
    <property type="entry name" value="RNA polymerase Rpb2, domain 2"/>
    <property type="match status" value="1"/>
</dbReference>
<dbReference type="GO" id="GO:0006351">
    <property type="term" value="P:DNA-templated transcription"/>
    <property type="evidence" value="ECO:0007669"/>
    <property type="project" value="InterPro"/>
</dbReference>
<dbReference type="GO" id="GO:0003899">
    <property type="term" value="F:DNA-directed RNA polymerase activity"/>
    <property type="evidence" value="ECO:0007669"/>
    <property type="project" value="UniProtKB-EC"/>
</dbReference>
<dbReference type="InterPro" id="IPR007646">
    <property type="entry name" value="RNA_pol_Rpb2_4"/>
</dbReference>
<dbReference type="Gene3D" id="2.40.270.10">
    <property type="entry name" value="DNA-directed RNA polymerase, subunit 2, domain 6"/>
    <property type="match status" value="1"/>
</dbReference>
<evidence type="ECO:0000256" key="6">
    <source>
        <dbReference type="ARBA" id="ARBA00022723"/>
    </source>
</evidence>
<dbReference type="GO" id="GO:0000428">
    <property type="term" value="C:DNA-directed RNA polymerase complex"/>
    <property type="evidence" value="ECO:0007669"/>
    <property type="project" value="UniProtKB-KW"/>
</dbReference>
<sequence>MQLQTNRDAWPLVEFYFRENPPDSAHIRSFNDFLANIPKLATKEIKYEDFTFGMKDIQFIEPSVKIDGKKEQVFPSSCIADKTSYESEVTSTFWFSWKGKVYKEEEGITIGVIPVMVGSNLCNLVNNRTPKDIDQPAIQQKPRTKRWKKMMELEFKTGLGGWFVKDGTSRYITFQERNKFNHPMCFNQTNNPSKKYTYVVEVRNSVTDDNTTTIIAANLDKSGQIWCTMKYLDDKKEIAPFLFFYAMGYTDPLQVVGFIINKKDPLYKLTYVKRMIQKMFEQAKEYNWKDEIGSLGMNAVDNKDEYIETVIEHRFLHHYSTKRKKAIYFGYILYCLISISVPDHIKKENPDIKFVTEDDRDHFGKKVLNTESTLFSNVFYSAVRKMLDMMEKNIHTAIKDKSEEMMALIVKDLNAKMIFPESDLAKMPITAMISKALTMNMWGKTRRDGVSSVFDPINYNNAVTMLMRSCIPLQSHIGNLHPRMVHGSFPPFVDLFDTPEGDSIGYNKVLAVLTYVSSEIDITNVKKFLIGAIQPISKTEPELKKVFIDNEWIGVASESKCISLYEDLLYKKTHGQIDPTISVVWNHIKQEMHVFSQEGRIMRPFLVVENGKILFDKTDINKYATWEDLCGSGKIVMLDPNEFEYVRLWAVSIDAFMACTVKQRKEYSHVEIHPATFFGPGSGSITAPNMAQGPRNSYGANMKRQSIGTTCRFDTPRSLFYPQRALVRNKIDSILLHYDDYPAGMNVEVALMPCLGFEQEDGYIISQRFLELGGFMSNKITKHVISVDGEDEKIEIPIAEECYKFKPKNLQNIGPDGIIKKGSIVRMNDPLCCKVLYETNDKFRKVDCTLFHTEENICWVNDVIVSDKGYRNSKIIKIVLQETRVGKNGNKFSPRCAQKGTCTYVCPYEDMPFDPFTRSTVSVIVNPLCIPSRMTISYLHEIFLGEYICMQDKNNIAAGKKGVYDNPGYENCTPYDENPLDQYKHAEEEMLRMGFRRDGCKTLFDGRTGEMIQTDIFCGHVHMQTLKHMVDDKISKRATGPIATLMKCPTEGRAKGGGVKTGTMEKDTIAANDCPEILLDRFCFSSDKIDTFVCKICGIIETHSKTSNGKCKACRQESMVPVTMSNSPKVVFSELMAMCIVPRILVEEKK</sequence>
<comment type="similarity">
    <text evidence="1">Belongs to the RNA polymerase beta chain family.</text>
</comment>
<dbReference type="Pfam" id="PF04560">
    <property type="entry name" value="RNA_pol_Rpb2_7"/>
    <property type="match status" value="1"/>
</dbReference>
<keyword evidence="7" id="KW-0862">Zinc</keyword>
<dbReference type="EMBL" id="MN740696">
    <property type="protein sequence ID" value="QHU08387.1"/>
    <property type="molecule type" value="Genomic_DNA"/>
</dbReference>
<dbReference type="InterPro" id="IPR007120">
    <property type="entry name" value="DNA-dir_RNAP_su2_dom"/>
</dbReference>
<dbReference type="Pfam" id="PF04566">
    <property type="entry name" value="RNA_pol_Rpb2_4"/>
    <property type="match status" value="1"/>
</dbReference>
<evidence type="ECO:0000256" key="5">
    <source>
        <dbReference type="ARBA" id="ARBA00022695"/>
    </source>
</evidence>
<evidence type="ECO:0000259" key="9">
    <source>
        <dbReference type="Pfam" id="PF00562"/>
    </source>
</evidence>
<dbReference type="GO" id="GO:0046872">
    <property type="term" value="F:metal ion binding"/>
    <property type="evidence" value="ECO:0007669"/>
    <property type="project" value="UniProtKB-KW"/>
</dbReference>
<dbReference type="Gene3D" id="2.40.50.150">
    <property type="match status" value="1"/>
</dbReference>
<dbReference type="Pfam" id="PF04565">
    <property type="entry name" value="RNA_pol_Rpb2_3"/>
    <property type="match status" value="1"/>
</dbReference>
<feature type="domain" description="RNA polymerase Rpb2" evidence="12">
    <location>
        <begin position="455"/>
        <end position="516"/>
    </location>
</feature>
<evidence type="ECO:0000259" key="12">
    <source>
        <dbReference type="Pfam" id="PF04565"/>
    </source>
</evidence>